<dbReference type="AlphaFoldDB" id="A0A5B8UNM1"/>
<organism evidence="1 2">
    <name type="scientific">Flavisolibacter ginsenosidimutans</name>
    <dbReference type="NCBI Taxonomy" id="661481"/>
    <lineage>
        <taxon>Bacteria</taxon>
        <taxon>Pseudomonadati</taxon>
        <taxon>Bacteroidota</taxon>
        <taxon>Chitinophagia</taxon>
        <taxon>Chitinophagales</taxon>
        <taxon>Chitinophagaceae</taxon>
        <taxon>Flavisolibacter</taxon>
    </lineage>
</organism>
<reference evidence="1 2" key="1">
    <citation type="journal article" date="2015" name="Int. J. Syst. Evol. Microbiol.">
        <title>Flavisolibacter ginsenosidimutans sp. nov., with ginsenoside-converting activity isolated from soil used for cultivating ginseng.</title>
        <authorList>
            <person name="Zhao Y."/>
            <person name="Liu Q."/>
            <person name="Kang M.S."/>
            <person name="Jin F."/>
            <person name="Yu H."/>
            <person name="Im W.T."/>
        </authorList>
    </citation>
    <scope>NUCLEOTIDE SEQUENCE [LARGE SCALE GENOMIC DNA]</scope>
    <source>
        <strain evidence="1 2">Gsoil 636</strain>
    </source>
</reference>
<protein>
    <submittedName>
        <fullName evidence="1">Uncharacterized protein</fullName>
    </submittedName>
</protein>
<dbReference type="Proteomes" id="UP000321204">
    <property type="component" value="Chromosome"/>
</dbReference>
<proteinExistence type="predicted"/>
<sequence length="69" mass="7932">MKQVILHVDEKKYKFLMELLKNFDFVSIQKEDRTKTQTLTTIAEGMQEAILASKGKTSSRPAKAFLNEL</sequence>
<accession>A0A5B8UNM1</accession>
<keyword evidence="2" id="KW-1185">Reference proteome</keyword>
<dbReference type="KEGG" id="fgg:FSB75_20960"/>
<evidence type="ECO:0000313" key="2">
    <source>
        <dbReference type="Proteomes" id="UP000321204"/>
    </source>
</evidence>
<dbReference type="EMBL" id="CP042433">
    <property type="protein sequence ID" value="QEC58271.1"/>
    <property type="molecule type" value="Genomic_DNA"/>
</dbReference>
<dbReference type="OrthoDB" id="965591at2"/>
<dbReference type="RefSeq" id="WP_146791452.1">
    <property type="nucleotide sequence ID" value="NZ_BAABIO010000003.1"/>
</dbReference>
<name>A0A5B8UNM1_9BACT</name>
<gene>
    <name evidence="1" type="ORF">FSB75_20960</name>
</gene>
<evidence type="ECO:0000313" key="1">
    <source>
        <dbReference type="EMBL" id="QEC58271.1"/>
    </source>
</evidence>